<feature type="domain" description="Type II secretion system protein GspF" evidence="10">
    <location>
        <begin position="262"/>
        <end position="384"/>
    </location>
</feature>
<dbReference type="InterPro" id="IPR042094">
    <property type="entry name" value="T2SS_GspF_sf"/>
</dbReference>
<keyword evidence="4" id="KW-1003">Cell membrane</keyword>
<dbReference type="Pfam" id="PF00482">
    <property type="entry name" value="T2SSF"/>
    <property type="match status" value="2"/>
</dbReference>
<dbReference type="InterPro" id="IPR003004">
    <property type="entry name" value="GspF/PilC"/>
</dbReference>
<dbReference type="PANTHER" id="PTHR30012:SF0">
    <property type="entry name" value="TYPE II SECRETION SYSTEM PROTEIN F-RELATED"/>
    <property type="match status" value="1"/>
</dbReference>
<dbReference type="KEGG" id="ful:C4N20_04850"/>
<keyword evidence="5 8" id="KW-0812">Transmembrane</keyword>
<reference evidence="11 12" key="1">
    <citation type="submission" date="2018-06" db="EMBL/GenBank/DDBJ databases">
        <authorList>
            <consortium name="Pathogen Informatics"/>
            <person name="Doyle S."/>
        </authorList>
    </citation>
    <scope>NUCLEOTIDE SEQUENCE [LARGE SCALE GENOMIC DNA]</scope>
    <source>
        <strain evidence="11 12">NCTC12112</strain>
    </source>
</reference>
<evidence type="ECO:0000313" key="11">
    <source>
        <dbReference type="EMBL" id="SQJ13530.1"/>
    </source>
</evidence>
<proteinExistence type="inferred from homology"/>
<keyword evidence="7 9" id="KW-0472">Membrane</keyword>
<dbReference type="GeneID" id="78454125"/>
<evidence type="ECO:0000256" key="4">
    <source>
        <dbReference type="ARBA" id="ARBA00022475"/>
    </source>
</evidence>
<dbReference type="AlphaFoldDB" id="A0AAX2JF74"/>
<dbReference type="GO" id="GO:0009306">
    <property type="term" value="P:protein secretion"/>
    <property type="evidence" value="ECO:0007669"/>
    <property type="project" value="InterPro"/>
</dbReference>
<dbReference type="PRINTS" id="PR00812">
    <property type="entry name" value="BCTERIALGSPF"/>
</dbReference>
<name>A0AAX2JF74_9FUSO</name>
<evidence type="ECO:0000256" key="3">
    <source>
        <dbReference type="ARBA" id="ARBA00022448"/>
    </source>
</evidence>
<comment type="similarity">
    <text evidence="2 8">Belongs to the GSP F family.</text>
</comment>
<accession>A0AAX2JF74</accession>
<feature type="domain" description="Type II secretion system protein GspF" evidence="10">
    <location>
        <begin position="59"/>
        <end position="182"/>
    </location>
</feature>
<dbReference type="Proteomes" id="UP000249008">
    <property type="component" value="Chromosome 1"/>
</dbReference>
<dbReference type="Gene3D" id="1.20.81.30">
    <property type="entry name" value="Type II secretion system (T2SS), domain F"/>
    <property type="match status" value="2"/>
</dbReference>
<protein>
    <submittedName>
        <fullName evidence="11">Type IV pilin biogenesis protein</fullName>
    </submittedName>
</protein>
<dbReference type="GO" id="GO:0005886">
    <property type="term" value="C:plasma membrane"/>
    <property type="evidence" value="ECO:0007669"/>
    <property type="project" value="UniProtKB-SubCell"/>
</dbReference>
<keyword evidence="6 9" id="KW-1133">Transmembrane helix</keyword>
<dbReference type="EMBL" id="LS483487">
    <property type="protein sequence ID" value="SQJ13530.1"/>
    <property type="molecule type" value="Genomic_DNA"/>
</dbReference>
<evidence type="ECO:0000313" key="12">
    <source>
        <dbReference type="Proteomes" id="UP000249008"/>
    </source>
</evidence>
<evidence type="ECO:0000256" key="9">
    <source>
        <dbReference type="SAM" id="Phobius"/>
    </source>
</evidence>
<feature type="transmembrane region" description="Helical" evidence="9">
    <location>
        <begin position="159"/>
        <end position="181"/>
    </location>
</feature>
<dbReference type="InterPro" id="IPR001992">
    <property type="entry name" value="T2SS_GspF/T4SS_PilC_CS"/>
</dbReference>
<dbReference type="PANTHER" id="PTHR30012">
    <property type="entry name" value="GENERAL SECRETION PATHWAY PROTEIN"/>
    <property type="match status" value="1"/>
</dbReference>
<dbReference type="PROSITE" id="PS00874">
    <property type="entry name" value="T2SP_F"/>
    <property type="match status" value="1"/>
</dbReference>
<feature type="transmembrane region" description="Helical" evidence="9">
    <location>
        <begin position="358"/>
        <end position="383"/>
    </location>
</feature>
<keyword evidence="3 8" id="KW-0813">Transport</keyword>
<dbReference type="RefSeq" id="WP_106878558.1">
    <property type="nucleotide sequence ID" value="NZ_CP028105.1"/>
</dbReference>
<comment type="subcellular location">
    <subcellularLocation>
        <location evidence="1 8">Cell membrane</location>
        <topology evidence="1 8">Multi-pass membrane protein</topology>
    </subcellularLocation>
</comment>
<evidence type="ECO:0000256" key="2">
    <source>
        <dbReference type="ARBA" id="ARBA00005745"/>
    </source>
</evidence>
<evidence type="ECO:0000256" key="1">
    <source>
        <dbReference type="ARBA" id="ARBA00004651"/>
    </source>
</evidence>
<evidence type="ECO:0000256" key="6">
    <source>
        <dbReference type="ARBA" id="ARBA00022989"/>
    </source>
</evidence>
<organism evidence="11 12">
    <name type="scientific">Fusobacterium ulcerans</name>
    <dbReference type="NCBI Taxonomy" id="861"/>
    <lineage>
        <taxon>Bacteria</taxon>
        <taxon>Fusobacteriati</taxon>
        <taxon>Fusobacteriota</taxon>
        <taxon>Fusobacteriia</taxon>
        <taxon>Fusobacteriales</taxon>
        <taxon>Fusobacteriaceae</taxon>
        <taxon>Fusobacterium</taxon>
    </lineage>
</organism>
<gene>
    <name evidence="11" type="primary">gspF</name>
    <name evidence="11" type="ORF">NCTC12112_02856</name>
</gene>
<evidence type="ECO:0000256" key="7">
    <source>
        <dbReference type="ARBA" id="ARBA00023136"/>
    </source>
</evidence>
<dbReference type="InterPro" id="IPR018076">
    <property type="entry name" value="T2SS_GspF_dom"/>
</dbReference>
<sequence>MPQYKYTAYDIRGKKYKGKKEFSTEAEFRKFLKSKRMILIKFEILKKNKKISYVDILSFTRELKIMLESKISIIEALKIQENQYENSKLGEIISEIRKDILNGNSMGEAFKNYRNIFGNFYVDLLYLGEISGKITENLERISINLELENKIRKKMVEALFYPCIVIVFSMIVIIFLMVYVLPNFVEMFNESGTTLPFLTKILMKISKNIHYITILLICISTLIIYLKKKIKSNLEGKFRYDKFIMKIPVYNYILVKNIIIRFSKNLALMMESGMIITEILELMEESFDNTVVKKDIKDMRYSIISGVGIADSLKQVEIYSDKYQKMAVIGEESGELANMFHKISQLCQEELENYIGKILILVEPIMIIILGVILGTVIIAIYLPVFNLSDIIK</sequence>
<evidence type="ECO:0000259" key="10">
    <source>
        <dbReference type="Pfam" id="PF00482"/>
    </source>
</evidence>
<evidence type="ECO:0000256" key="8">
    <source>
        <dbReference type="RuleBase" id="RU003923"/>
    </source>
</evidence>
<evidence type="ECO:0000256" key="5">
    <source>
        <dbReference type="ARBA" id="ARBA00022692"/>
    </source>
</evidence>
<feature type="transmembrane region" description="Helical" evidence="9">
    <location>
        <begin position="209"/>
        <end position="226"/>
    </location>
</feature>